<dbReference type="AlphaFoldDB" id="A0A1Q3AMF1"/>
<evidence type="ECO:0000313" key="2">
    <source>
        <dbReference type="Proteomes" id="UP000187406"/>
    </source>
</evidence>
<proteinExistence type="predicted"/>
<gene>
    <name evidence="1" type="ORF">CFOL_v3_00352</name>
</gene>
<dbReference type="EMBL" id="BDDD01000006">
    <property type="protein sequence ID" value="GAV56810.1"/>
    <property type="molecule type" value="Genomic_DNA"/>
</dbReference>
<keyword evidence="2" id="KW-1185">Reference proteome</keyword>
<dbReference type="OrthoDB" id="10448796at2759"/>
<name>A0A1Q3AMF1_CEPFO</name>
<protein>
    <submittedName>
        <fullName evidence="1">Uncharacterized protein</fullName>
    </submittedName>
</protein>
<dbReference type="Proteomes" id="UP000187406">
    <property type="component" value="Unassembled WGS sequence"/>
</dbReference>
<reference evidence="2" key="1">
    <citation type="submission" date="2016-04" db="EMBL/GenBank/DDBJ databases">
        <title>Cephalotus genome sequencing.</title>
        <authorList>
            <person name="Fukushima K."/>
            <person name="Hasebe M."/>
            <person name="Fang X."/>
        </authorList>
    </citation>
    <scope>NUCLEOTIDE SEQUENCE [LARGE SCALE GENOMIC DNA]</scope>
    <source>
        <strain evidence="2">cv. St1</strain>
    </source>
</reference>
<comment type="caution">
    <text evidence="1">The sequence shown here is derived from an EMBL/GenBank/DDBJ whole genome shotgun (WGS) entry which is preliminary data.</text>
</comment>
<organism evidence="1 2">
    <name type="scientific">Cephalotus follicularis</name>
    <name type="common">Albany pitcher plant</name>
    <dbReference type="NCBI Taxonomy" id="3775"/>
    <lineage>
        <taxon>Eukaryota</taxon>
        <taxon>Viridiplantae</taxon>
        <taxon>Streptophyta</taxon>
        <taxon>Embryophyta</taxon>
        <taxon>Tracheophyta</taxon>
        <taxon>Spermatophyta</taxon>
        <taxon>Magnoliopsida</taxon>
        <taxon>eudicotyledons</taxon>
        <taxon>Gunneridae</taxon>
        <taxon>Pentapetalae</taxon>
        <taxon>rosids</taxon>
        <taxon>fabids</taxon>
        <taxon>Oxalidales</taxon>
        <taxon>Cephalotaceae</taxon>
        <taxon>Cephalotus</taxon>
    </lineage>
</organism>
<sequence>MHPKMQILSQCQSFCEEDSLLFFATKYIWLARINVSGNVLMAPVRLIKSPRNGRRADTRVLMARYPPLTVNRNDRLRNANALPLIPYLVSKYSYIGLANIYQQNRKLISSCNIEGKII</sequence>
<accession>A0A1Q3AMF1</accession>
<evidence type="ECO:0000313" key="1">
    <source>
        <dbReference type="EMBL" id="GAV56810.1"/>
    </source>
</evidence>
<dbReference type="InParanoid" id="A0A1Q3AMF1"/>